<keyword evidence="3" id="KW-0808">Transferase</keyword>
<dbReference type="Gene3D" id="3.40.630.30">
    <property type="match status" value="2"/>
</dbReference>
<keyword evidence="7" id="KW-0961">Cell wall biogenesis/degradation</keyword>
<keyword evidence="6" id="KW-0012">Acyltransferase</keyword>
<dbReference type="GO" id="GO:0008360">
    <property type="term" value="P:regulation of cell shape"/>
    <property type="evidence" value="ECO:0007669"/>
    <property type="project" value="UniProtKB-KW"/>
</dbReference>
<dbReference type="Pfam" id="PF02388">
    <property type="entry name" value="FemAB"/>
    <property type="match status" value="1"/>
</dbReference>
<comment type="caution">
    <text evidence="8">The sequence shown here is derived from an EMBL/GenBank/DDBJ whole genome shotgun (WGS) entry which is preliminary data.</text>
</comment>
<dbReference type="InterPro" id="IPR050644">
    <property type="entry name" value="PG_Glycine_Bridge_Synth"/>
</dbReference>
<evidence type="ECO:0000256" key="2">
    <source>
        <dbReference type="ARBA" id="ARBA00022490"/>
    </source>
</evidence>
<dbReference type="EMBL" id="QXGK01000013">
    <property type="protein sequence ID" value="RSX55354.1"/>
    <property type="molecule type" value="Genomic_DNA"/>
</dbReference>
<dbReference type="RefSeq" id="WP_125968629.1">
    <property type="nucleotide sequence ID" value="NZ_QXGK01000013.1"/>
</dbReference>
<dbReference type="GO" id="GO:0016755">
    <property type="term" value="F:aminoacyltransferase activity"/>
    <property type="evidence" value="ECO:0007669"/>
    <property type="project" value="InterPro"/>
</dbReference>
<dbReference type="SUPFAM" id="SSF55729">
    <property type="entry name" value="Acyl-CoA N-acyltransferases (Nat)"/>
    <property type="match status" value="2"/>
</dbReference>
<dbReference type="OrthoDB" id="9785911at2"/>
<dbReference type="PROSITE" id="PS51191">
    <property type="entry name" value="FEMABX"/>
    <property type="match status" value="1"/>
</dbReference>
<accession>A0A430FRA6</accession>
<evidence type="ECO:0000313" key="9">
    <source>
        <dbReference type="Proteomes" id="UP000287470"/>
    </source>
</evidence>
<dbReference type="Proteomes" id="UP000287470">
    <property type="component" value="Unassembled WGS sequence"/>
</dbReference>
<protein>
    <submittedName>
        <fullName evidence="8">Peptidoglycan bridge formation protein FemAB</fullName>
    </submittedName>
</protein>
<proteinExistence type="inferred from homology"/>
<organism evidence="8 9">
    <name type="scientific">Bifidobacterium samirii</name>
    <dbReference type="NCBI Taxonomy" id="2306974"/>
    <lineage>
        <taxon>Bacteria</taxon>
        <taxon>Bacillati</taxon>
        <taxon>Actinomycetota</taxon>
        <taxon>Actinomycetes</taxon>
        <taxon>Bifidobacteriales</taxon>
        <taxon>Bifidobacteriaceae</taxon>
        <taxon>Bifidobacterium</taxon>
    </lineage>
</organism>
<evidence type="ECO:0000256" key="5">
    <source>
        <dbReference type="ARBA" id="ARBA00022984"/>
    </source>
</evidence>
<keyword evidence="5" id="KW-0573">Peptidoglycan synthesis</keyword>
<dbReference type="GO" id="GO:0009252">
    <property type="term" value="P:peptidoglycan biosynthetic process"/>
    <property type="evidence" value="ECO:0007669"/>
    <property type="project" value="UniProtKB-KW"/>
</dbReference>
<dbReference type="GO" id="GO:0071555">
    <property type="term" value="P:cell wall organization"/>
    <property type="evidence" value="ECO:0007669"/>
    <property type="project" value="UniProtKB-KW"/>
</dbReference>
<evidence type="ECO:0000256" key="3">
    <source>
        <dbReference type="ARBA" id="ARBA00022679"/>
    </source>
</evidence>
<evidence type="ECO:0000256" key="1">
    <source>
        <dbReference type="ARBA" id="ARBA00009943"/>
    </source>
</evidence>
<keyword evidence="9" id="KW-1185">Reference proteome</keyword>
<sequence length="433" mass="48773">MRSFSLETLSEEAFDEFSASHPQGNFQQTSAMGRLRARQGVEVEYLGVREDGALVAAALFETHRSRLSTFAAVHDGPLCDWHDADLTAFLVDALRRHAKAKGAAQLEITPERPYRVRDSFGAALPDAEGGAPDPLTVDTLIGLGFRHGGFTVGYTAVPRWRYLKDLHGIGDEKALLDSYAKNTRRNVKIARNSAVEVERVGRDRLATFHAICELSCEKQGFENRPLSYFEDIYDTFGDSAEFLVASIDMRAYLASWERKRDGFLKDIEKLERSLETTKYPDTVNRKIETARSTYEASLRRVEQARAYLAEDGERVPVAAALFVWHRRECVYLFSGSNEKYAKFYAPTAIQHHVMTQCLERGVERYNFYGISGVFDDPSDPGRGVLEFKQGFEGYVEEMPGEFDLPVRPLVYETKQSVHRVLDLCRIGGGYSAG</sequence>
<name>A0A430FRA6_9BIFI</name>
<dbReference type="PANTHER" id="PTHR36174:SF2">
    <property type="entry name" value="AMINOACYLTRANSFERASE FEMA"/>
    <property type="match status" value="1"/>
</dbReference>
<dbReference type="InterPro" id="IPR003447">
    <property type="entry name" value="FEMABX"/>
</dbReference>
<evidence type="ECO:0000256" key="6">
    <source>
        <dbReference type="ARBA" id="ARBA00023315"/>
    </source>
</evidence>
<reference evidence="8 9" key="1">
    <citation type="submission" date="2018-09" db="EMBL/GenBank/DDBJ databases">
        <title>Characterization of the phylogenetic diversity of five novel species belonging to the genus Bifidobacterium.</title>
        <authorList>
            <person name="Lugli G.A."/>
            <person name="Duranti S."/>
            <person name="Milani C."/>
        </authorList>
    </citation>
    <scope>NUCLEOTIDE SEQUENCE [LARGE SCALE GENOMIC DNA]</scope>
    <source>
        <strain evidence="8 9">2033B</strain>
    </source>
</reference>
<gene>
    <name evidence="8" type="ORF">D2E24_1369</name>
</gene>
<evidence type="ECO:0000313" key="8">
    <source>
        <dbReference type="EMBL" id="RSX55354.1"/>
    </source>
</evidence>
<keyword evidence="4" id="KW-0133">Cell shape</keyword>
<evidence type="ECO:0000256" key="4">
    <source>
        <dbReference type="ARBA" id="ARBA00022960"/>
    </source>
</evidence>
<evidence type="ECO:0000256" key="7">
    <source>
        <dbReference type="ARBA" id="ARBA00023316"/>
    </source>
</evidence>
<dbReference type="InterPro" id="IPR016181">
    <property type="entry name" value="Acyl_CoA_acyltransferase"/>
</dbReference>
<keyword evidence="2" id="KW-0963">Cytoplasm</keyword>
<dbReference type="Gene3D" id="1.20.58.90">
    <property type="match status" value="1"/>
</dbReference>
<dbReference type="PANTHER" id="PTHR36174">
    <property type="entry name" value="LIPID II:GLYCINE GLYCYLTRANSFERASE"/>
    <property type="match status" value="1"/>
</dbReference>
<comment type="similarity">
    <text evidence="1">Belongs to the FemABX family.</text>
</comment>
<dbReference type="AlphaFoldDB" id="A0A430FRA6"/>